<dbReference type="InterPro" id="IPR053225">
    <property type="entry name" value="Acyl-CoA_N-acyltransferase"/>
</dbReference>
<gene>
    <name evidence="2" type="ORF">EI97DRAFT_465565</name>
</gene>
<dbReference type="PANTHER" id="PTHR20958:SF6">
    <property type="entry name" value="GLYCINE N-ACYLTRANSFERASE-LIKE PROTEIN"/>
    <property type="match status" value="1"/>
</dbReference>
<dbReference type="InterPro" id="IPR013653">
    <property type="entry name" value="GCN5-like_dom"/>
</dbReference>
<dbReference type="AlphaFoldDB" id="A0A6A6JNK7"/>
<evidence type="ECO:0000313" key="2">
    <source>
        <dbReference type="EMBL" id="KAF2278210.1"/>
    </source>
</evidence>
<dbReference type="GeneID" id="54554648"/>
<accession>A0A6A6JNK7</accession>
<dbReference type="GO" id="GO:0016747">
    <property type="term" value="F:acyltransferase activity, transferring groups other than amino-acyl groups"/>
    <property type="evidence" value="ECO:0007669"/>
    <property type="project" value="InterPro"/>
</dbReference>
<evidence type="ECO:0000259" key="1">
    <source>
        <dbReference type="Pfam" id="PF08445"/>
    </source>
</evidence>
<organism evidence="2 3">
    <name type="scientific">Westerdykella ornata</name>
    <dbReference type="NCBI Taxonomy" id="318751"/>
    <lineage>
        <taxon>Eukaryota</taxon>
        <taxon>Fungi</taxon>
        <taxon>Dikarya</taxon>
        <taxon>Ascomycota</taxon>
        <taxon>Pezizomycotina</taxon>
        <taxon>Dothideomycetes</taxon>
        <taxon>Pleosporomycetidae</taxon>
        <taxon>Pleosporales</taxon>
        <taxon>Sporormiaceae</taxon>
        <taxon>Westerdykella</taxon>
    </lineage>
</organism>
<dbReference type="Gene3D" id="3.40.630.30">
    <property type="match status" value="1"/>
</dbReference>
<dbReference type="PANTHER" id="PTHR20958">
    <property type="entry name" value="GLYCINE N-ACYLTRANSFERASE-LIKE PROTEIN"/>
    <property type="match status" value="1"/>
</dbReference>
<reference evidence="2" key="1">
    <citation type="journal article" date="2020" name="Stud. Mycol.">
        <title>101 Dothideomycetes genomes: a test case for predicting lifestyles and emergence of pathogens.</title>
        <authorList>
            <person name="Haridas S."/>
            <person name="Albert R."/>
            <person name="Binder M."/>
            <person name="Bloem J."/>
            <person name="Labutti K."/>
            <person name="Salamov A."/>
            <person name="Andreopoulos B."/>
            <person name="Baker S."/>
            <person name="Barry K."/>
            <person name="Bills G."/>
            <person name="Bluhm B."/>
            <person name="Cannon C."/>
            <person name="Castanera R."/>
            <person name="Culley D."/>
            <person name="Daum C."/>
            <person name="Ezra D."/>
            <person name="Gonzalez J."/>
            <person name="Henrissat B."/>
            <person name="Kuo A."/>
            <person name="Liang C."/>
            <person name="Lipzen A."/>
            <person name="Lutzoni F."/>
            <person name="Magnuson J."/>
            <person name="Mondo S."/>
            <person name="Nolan M."/>
            <person name="Ohm R."/>
            <person name="Pangilinan J."/>
            <person name="Park H.-J."/>
            <person name="Ramirez L."/>
            <person name="Alfaro M."/>
            <person name="Sun H."/>
            <person name="Tritt A."/>
            <person name="Yoshinaga Y."/>
            <person name="Zwiers L.-H."/>
            <person name="Turgeon B."/>
            <person name="Goodwin S."/>
            <person name="Spatafora J."/>
            <person name="Crous P."/>
            <person name="Grigoriev I."/>
        </authorList>
    </citation>
    <scope>NUCLEOTIDE SEQUENCE</scope>
    <source>
        <strain evidence="2">CBS 379.55</strain>
    </source>
</reference>
<dbReference type="OrthoDB" id="61870at2759"/>
<dbReference type="EMBL" id="ML986488">
    <property type="protein sequence ID" value="KAF2278210.1"/>
    <property type="molecule type" value="Genomic_DNA"/>
</dbReference>
<dbReference type="SUPFAM" id="SSF55729">
    <property type="entry name" value="Acyl-CoA N-acyltransferases (Nat)"/>
    <property type="match status" value="1"/>
</dbReference>
<dbReference type="CDD" id="cd04301">
    <property type="entry name" value="NAT_SF"/>
    <property type="match status" value="1"/>
</dbReference>
<keyword evidence="3" id="KW-1185">Reference proteome</keyword>
<dbReference type="Proteomes" id="UP000800097">
    <property type="component" value="Unassembled WGS sequence"/>
</dbReference>
<dbReference type="InterPro" id="IPR016181">
    <property type="entry name" value="Acyl_CoA_acyltransferase"/>
</dbReference>
<feature type="domain" description="GCN5-related N-acetyltransferase Rv2170-like" evidence="1">
    <location>
        <begin position="259"/>
        <end position="351"/>
    </location>
</feature>
<sequence length="369" mass="40629">MPRPTIHTHPPTSPLLQTALKSSLPYSINLVYRTKHPYRTPNAHILATFPPADADAASTTIPKCWAAAYLDRSMRPETELWIFASGEMPGHSTPPFSSSSSTSSCDEEGFFCRTCREAVLALMDYMSELPAPPMLESNLPALDIAREHEKRYPESGPGVRYPAELGAYMRHLLLPSVVTLGACHHEIVRICQEVGLVREEFPGPGDELNKFLFTVGNLPQTRALPEGLRWGTMGEKDAEIVKTRTNIPRTTRTLLAMKSLGVFEESTGKPIAWAFLGLDGSLTTLHTEPEYRGKGIAKAVAAKLFREFAPELAVDEKGVAWAHADVYIGNTQSESVCRSLGGNPMWRHFWVRIDLAQGGSLVTDDASEV</sequence>
<dbReference type="Pfam" id="PF08445">
    <property type="entry name" value="FR47"/>
    <property type="match status" value="1"/>
</dbReference>
<proteinExistence type="predicted"/>
<evidence type="ECO:0000313" key="3">
    <source>
        <dbReference type="Proteomes" id="UP000800097"/>
    </source>
</evidence>
<name>A0A6A6JNK7_WESOR</name>
<dbReference type="RefSeq" id="XP_033655749.1">
    <property type="nucleotide sequence ID" value="XM_033801473.1"/>
</dbReference>
<protein>
    <recommendedName>
        <fullName evidence="1">GCN5-related N-acetyltransferase Rv2170-like domain-containing protein</fullName>
    </recommendedName>
</protein>